<organism evidence="1 2">
    <name type="scientific">Penicillium nordicum</name>
    <dbReference type="NCBI Taxonomy" id="229535"/>
    <lineage>
        <taxon>Eukaryota</taxon>
        <taxon>Fungi</taxon>
        <taxon>Dikarya</taxon>
        <taxon>Ascomycota</taxon>
        <taxon>Pezizomycotina</taxon>
        <taxon>Eurotiomycetes</taxon>
        <taxon>Eurotiomycetidae</taxon>
        <taxon>Eurotiales</taxon>
        <taxon>Aspergillaceae</taxon>
        <taxon>Penicillium</taxon>
    </lineage>
</organism>
<evidence type="ECO:0000313" key="1">
    <source>
        <dbReference type="EMBL" id="KOS47599.1"/>
    </source>
</evidence>
<comment type="caution">
    <text evidence="1">The sequence shown here is derived from an EMBL/GenBank/DDBJ whole genome shotgun (WGS) entry which is preliminary data.</text>
</comment>
<name>A0A0M9WJU2_9EURO</name>
<dbReference type="Proteomes" id="UP000037696">
    <property type="component" value="Unassembled WGS sequence"/>
</dbReference>
<evidence type="ECO:0000313" key="2">
    <source>
        <dbReference type="Proteomes" id="UP000037696"/>
    </source>
</evidence>
<accession>A0A0M9WJU2</accession>
<proteinExistence type="predicted"/>
<dbReference type="AlphaFoldDB" id="A0A0M9WJU2"/>
<gene>
    <name evidence="1" type="ORF">ACN38_g1447</name>
</gene>
<keyword evidence="2" id="KW-1185">Reference proteome</keyword>
<dbReference type="EMBL" id="LHQQ01000014">
    <property type="protein sequence ID" value="KOS47599.1"/>
    <property type="molecule type" value="Genomic_DNA"/>
</dbReference>
<protein>
    <submittedName>
        <fullName evidence="1">Uncharacterized protein</fullName>
    </submittedName>
</protein>
<reference evidence="1 2" key="1">
    <citation type="submission" date="2015-08" db="EMBL/GenBank/DDBJ databases">
        <title>Genome sequencing of Penicillium nordicum.</title>
        <authorList>
            <person name="Nguyen H.D."/>
            <person name="Seifert K.A."/>
        </authorList>
    </citation>
    <scope>NUCLEOTIDE SEQUENCE [LARGE SCALE GENOMIC DNA]</scope>
    <source>
        <strain evidence="1 2">DAOMC 185683</strain>
    </source>
</reference>
<sequence>MGSGPYCRMSPFEISRNNVSYIICSYSPTYVLWHLQGVGQKVGRERVDFYGSRICRLTTEGTMPEART</sequence>